<evidence type="ECO:0000313" key="5">
    <source>
        <dbReference type="Proteomes" id="UP000297703"/>
    </source>
</evidence>
<accession>A0A4D9DBC2</accession>
<dbReference type="PROSITE" id="PS51463">
    <property type="entry name" value="P_GLUCOSE_ISOMERASE_3"/>
    <property type="match status" value="1"/>
</dbReference>
<dbReference type="InterPro" id="IPR035476">
    <property type="entry name" value="SIS_PGI_1"/>
</dbReference>
<dbReference type="GO" id="GO:0006096">
    <property type="term" value="P:glycolytic process"/>
    <property type="evidence" value="ECO:0007669"/>
    <property type="project" value="UniProtKB-KW"/>
</dbReference>
<dbReference type="OrthoDB" id="5831190at2759"/>
<evidence type="ECO:0000313" key="4">
    <source>
        <dbReference type="EMBL" id="TFJ94946.1"/>
    </source>
</evidence>
<evidence type="ECO:0000256" key="1">
    <source>
        <dbReference type="ARBA" id="ARBA00022432"/>
    </source>
</evidence>
<dbReference type="CDD" id="cd05015">
    <property type="entry name" value="SIS_PGI_1"/>
    <property type="match status" value="1"/>
</dbReference>
<keyword evidence="1" id="KW-0312">Gluconeogenesis</keyword>
<dbReference type="GO" id="GO:0048029">
    <property type="term" value="F:monosaccharide binding"/>
    <property type="evidence" value="ECO:0007669"/>
    <property type="project" value="TreeGrafter"/>
</dbReference>
<name>A0A4D9DBC2_9SAUR</name>
<dbReference type="InterPro" id="IPR046348">
    <property type="entry name" value="SIS_dom_sf"/>
</dbReference>
<evidence type="ECO:0000256" key="3">
    <source>
        <dbReference type="ARBA" id="ARBA00023235"/>
    </source>
</evidence>
<sequence length="249" mass="27035">MSNTLTAAPLNATPQWANLTSLAAEPQPTYRERFAEDSSRARSWTFPLVDLHVDLSKTPYTPALRDALLALAECRGLRESTEAMFRGDRINTSEHRSVLHTALRAPRGHVTAADGTRIDHDVHQVLDAFLAFADQVRDGSIKGITGERFTDVINIGIGGSDLGPAMAYQALRPFTSHELTCHFVSNVDPADIDSVLTSLDPTTTLVIVTSKTFTTQETMTNAAIAKQWLLDGLTDHPAEAVTAAHCTAQ</sequence>
<keyword evidence="3" id="KW-0413">Isomerase</keyword>
<dbReference type="GO" id="GO:0005829">
    <property type="term" value="C:cytosol"/>
    <property type="evidence" value="ECO:0007669"/>
    <property type="project" value="TreeGrafter"/>
</dbReference>
<dbReference type="EMBL" id="QXTE01020265">
    <property type="protein sequence ID" value="TFJ94946.1"/>
    <property type="molecule type" value="Genomic_DNA"/>
</dbReference>
<reference evidence="4 5" key="2">
    <citation type="submission" date="2019-04" db="EMBL/GenBank/DDBJ databases">
        <title>The genome sequence of big-headed turtle.</title>
        <authorList>
            <person name="Gong S."/>
        </authorList>
    </citation>
    <scope>NUCLEOTIDE SEQUENCE [LARGE SCALE GENOMIC DNA]</scope>
    <source>
        <strain evidence="4">DO16091913</strain>
        <tissue evidence="4">Muscle</tissue>
    </source>
</reference>
<keyword evidence="5" id="KW-1185">Reference proteome</keyword>
<organism evidence="4 5">
    <name type="scientific">Platysternon megacephalum</name>
    <name type="common">big-headed turtle</name>
    <dbReference type="NCBI Taxonomy" id="55544"/>
    <lineage>
        <taxon>Eukaryota</taxon>
        <taxon>Metazoa</taxon>
        <taxon>Chordata</taxon>
        <taxon>Craniata</taxon>
        <taxon>Vertebrata</taxon>
        <taxon>Euteleostomi</taxon>
        <taxon>Archelosauria</taxon>
        <taxon>Testudinata</taxon>
        <taxon>Testudines</taxon>
        <taxon>Cryptodira</taxon>
        <taxon>Durocryptodira</taxon>
        <taxon>Testudinoidea</taxon>
        <taxon>Platysternidae</taxon>
        <taxon>Platysternon</taxon>
    </lineage>
</organism>
<gene>
    <name evidence="4" type="ORF">DR999_PMT23743</name>
</gene>
<reference evidence="4 5" key="1">
    <citation type="submission" date="2019-04" db="EMBL/GenBank/DDBJ databases">
        <title>Draft genome of the big-headed turtle Platysternon megacephalum.</title>
        <authorList>
            <person name="Gong S."/>
        </authorList>
    </citation>
    <scope>NUCLEOTIDE SEQUENCE [LARGE SCALE GENOMIC DNA]</scope>
    <source>
        <strain evidence="4">DO16091913</strain>
        <tissue evidence="4">Muscle</tissue>
    </source>
</reference>
<dbReference type="STRING" id="55544.A0A4D9DBC2"/>
<evidence type="ECO:0000256" key="2">
    <source>
        <dbReference type="ARBA" id="ARBA00023152"/>
    </source>
</evidence>
<dbReference type="GO" id="GO:0097367">
    <property type="term" value="F:carbohydrate derivative binding"/>
    <property type="evidence" value="ECO:0007669"/>
    <property type="project" value="InterPro"/>
</dbReference>
<comment type="caution">
    <text evidence="4">The sequence shown here is derived from an EMBL/GenBank/DDBJ whole genome shotgun (WGS) entry which is preliminary data.</text>
</comment>
<dbReference type="GO" id="GO:0004347">
    <property type="term" value="F:glucose-6-phosphate isomerase activity"/>
    <property type="evidence" value="ECO:0007669"/>
    <property type="project" value="InterPro"/>
</dbReference>
<keyword evidence="4" id="KW-0675">Receptor</keyword>
<dbReference type="SUPFAM" id="SSF53697">
    <property type="entry name" value="SIS domain"/>
    <property type="match status" value="1"/>
</dbReference>
<dbReference type="Pfam" id="PF00342">
    <property type="entry name" value="PGI"/>
    <property type="match status" value="1"/>
</dbReference>
<keyword evidence="2" id="KW-0324">Glycolysis</keyword>
<dbReference type="InterPro" id="IPR001672">
    <property type="entry name" value="G6P_Isomerase"/>
</dbReference>
<dbReference type="AlphaFoldDB" id="A0A4D9DBC2"/>
<dbReference type="GO" id="GO:0006094">
    <property type="term" value="P:gluconeogenesis"/>
    <property type="evidence" value="ECO:0007669"/>
    <property type="project" value="UniProtKB-KW"/>
</dbReference>
<dbReference type="Gene3D" id="3.40.50.10490">
    <property type="entry name" value="Glucose-6-phosphate isomerase like protein, domain 1"/>
    <property type="match status" value="2"/>
</dbReference>
<protein>
    <submittedName>
        <fullName evidence="4">Scavenger receptor cysteine-rich domain-containing group B protein</fullName>
    </submittedName>
</protein>
<proteinExistence type="predicted"/>
<dbReference type="PANTHER" id="PTHR11469">
    <property type="entry name" value="GLUCOSE-6-PHOSPHATE ISOMERASE"/>
    <property type="match status" value="1"/>
</dbReference>
<dbReference type="Proteomes" id="UP000297703">
    <property type="component" value="Unassembled WGS sequence"/>
</dbReference>
<dbReference type="PANTHER" id="PTHR11469:SF1">
    <property type="entry name" value="GLUCOSE-6-PHOSPHATE ISOMERASE"/>
    <property type="match status" value="1"/>
</dbReference>
<dbReference type="GO" id="GO:0051156">
    <property type="term" value="P:glucose 6-phosphate metabolic process"/>
    <property type="evidence" value="ECO:0007669"/>
    <property type="project" value="TreeGrafter"/>
</dbReference>